<dbReference type="Proteomes" id="UP000799437">
    <property type="component" value="Unassembled WGS sequence"/>
</dbReference>
<keyword evidence="1" id="KW-0812">Transmembrane</keyword>
<name>A0A6A6W5Y8_9PEZI</name>
<dbReference type="GeneID" id="54486583"/>
<keyword evidence="1" id="KW-1133">Transmembrane helix</keyword>
<feature type="transmembrane region" description="Helical" evidence="1">
    <location>
        <begin position="94"/>
        <end position="120"/>
    </location>
</feature>
<dbReference type="AlphaFoldDB" id="A0A6A6W5Y8"/>
<gene>
    <name evidence="2" type="ORF">EJ05DRAFT_486427</name>
</gene>
<sequence length="124" mass="14006">MSLRVGCAYERIEKDDQHGRRTRDARDGGREESRPIRHHKSFFVVFVVVDFETKRGSLGCDSVVESSSSPLLLLHHHLIIVIIFFSSVDTFVVVVVVVVIIIITMIIVFISSSFCVFYLASHPS</sequence>
<evidence type="ECO:0000313" key="2">
    <source>
        <dbReference type="EMBL" id="KAF2757366.1"/>
    </source>
</evidence>
<keyword evidence="1" id="KW-0472">Membrane</keyword>
<dbReference type="EMBL" id="ML996573">
    <property type="protein sequence ID" value="KAF2757366.1"/>
    <property type="molecule type" value="Genomic_DNA"/>
</dbReference>
<feature type="transmembrane region" description="Helical" evidence="1">
    <location>
        <begin position="71"/>
        <end position="88"/>
    </location>
</feature>
<evidence type="ECO:0000313" key="3">
    <source>
        <dbReference type="Proteomes" id="UP000799437"/>
    </source>
</evidence>
<accession>A0A6A6W5Y8</accession>
<organism evidence="2 3">
    <name type="scientific">Pseudovirgaria hyperparasitica</name>
    <dbReference type="NCBI Taxonomy" id="470096"/>
    <lineage>
        <taxon>Eukaryota</taxon>
        <taxon>Fungi</taxon>
        <taxon>Dikarya</taxon>
        <taxon>Ascomycota</taxon>
        <taxon>Pezizomycotina</taxon>
        <taxon>Dothideomycetes</taxon>
        <taxon>Dothideomycetes incertae sedis</taxon>
        <taxon>Acrospermales</taxon>
        <taxon>Acrospermaceae</taxon>
        <taxon>Pseudovirgaria</taxon>
    </lineage>
</organism>
<proteinExistence type="predicted"/>
<evidence type="ECO:0008006" key="4">
    <source>
        <dbReference type="Google" id="ProtNLM"/>
    </source>
</evidence>
<dbReference type="RefSeq" id="XP_033599817.1">
    <property type="nucleotide sequence ID" value="XM_033745529.1"/>
</dbReference>
<protein>
    <recommendedName>
        <fullName evidence="4">Transmembrane protein</fullName>
    </recommendedName>
</protein>
<reference evidence="2" key="1">
    <citation type="journal article" date="2020" name="Stud. Mycol.">
        <title>101 Dothideomycetes genomes: a test case for predicting lifestyles and emergence of pathogens.</title>
        <authorList>
            <person name="Haridas S."/>
            <person name="Albert R."/>
            <person name="Binder M."/>
            <person name="Bloem J."/>
            <person name="Labutti K."/>
            <person name="Salamov A."/>
            <person name="Andreopoulos B."/>
            <person name="Baker S."/>
            <person name="Barry K."/>
            <person name="Bills G."/>
            <person name="Bluhm B."/>
            <person name="Cannon C."/>
            <person name="Castanera R."/>
            <person name="Culley D."/>
            <person name="Daum C."/>
            <person name="Ezra D."/>
            <person name="Gonzalez J."/>
            <person name="Henrissat B."/>
            <person name="Kuo A."/>
            <person name="Liang C."/>
            <person name="Lipzen A."/>
            <person name="Lutzoni F."/>
            <person name="Magnuson J."/>
            <person name="Mondo S."/>
            <person name="Nolan M."/>
            <person name="Ohm R."/>
            <person name="Pangilinan J."/>
            <person name="Park H.-J."/>
            <person name="Ramirez L."/>
            <person name="Alfaro M."/>
            <person name="Sun H."/>
            <person name="Tritt A."/>
            <person name="Yoshinaga Y."/>
            <person name="Zwiers L.-H."/>
            <person name="Turgeon B."/>
            <person name="Goodwin S."/>
            <person name="Spatafora J."/>
            <person name="Crous P."/>
            <person name="Grigoriev I."/>
        </authorList>
    </citation>
    <scope>NUCLEOTIDE SEQUENCE</scope>
    <source>
        <strain evidence="2">CBS 121739</strain>
    </source>
</reference>
<keyword evidence="3" id="KW-1185">Reference proteome</keyword>
<evidence type="ECO:0000256" key="1">
    <source>
        <dbReference type="SAM" id="Phobius"/>
    </source>
</evidence>